<gene>
    <name evidence="8" type="ORF">SADUNF_Sadunf07G0106500</name>
</gene>
<dbReference type="InterPro" id="IPR011990">
    <property type="entry name" value="TPR-like_helical_dom_sf"/>
</dbReference>
<dbReference type="Gene3D" id="3.40.30.10">
    <property type="entry name" value="Glutaredoxin"/>
    <property type="match status" value="1"/>
</dbReference>
<evidence type="ECO:0000256" key="1">
    <source>
        <dbReference type="ARBA" id="ARBA00007626"/>
    </source>
</evidence>
<feature type="repeat" description="PPR" evidence="4">
    <location>
        <begin position="671"/>
        <end position="705"/>
    </location>
</feature>
<evidence type="ECO:0000256" key="5">
    <source>
        <dbReference type="SAM" id="MobiDB-lite"/>
    </source>
</evidence>
<dbReference type="PANTHER" id="PTHR47447">
    <property type="entry name" value="OS03G0856100 PROTEIN"/>
    <property type="match status" value="1"/>
</dbReference>
<dbReference type="InterPro" id="IPR002885">
    <property type="entry name" value="PPR_rpt"/>
</dbReference>
<dbReference type="InterPro" id="IPR029071">
    <property type="entry name" value="Ubiquitin-like_domsf"/>
</dbReference>
<dbReference type="Proteomes" id="UP000657918">
    <property type="component" value="Unassembled WGS sequence"/>
</dbReference>
<feature type="repeat" description="PPR" evidence="4">
    <location>
        <begin position="44"/>
        <end position="78"/>
    </location>
</feature>
<dbReference type="Pfam" id="PF23187">
    <property type="entry name" value="UBX7_N"/>
    <property type="match status" value="1"/>
</dbReference>
<dbReference type="PANTHER" id="PTHR47447:SF26">
    <property type="entry name" value="CHLOROPLAST RNA SPLICING4"/>
    <property type="match status" value="1"/>
</dbReference>
<evidence type="ECO:0000256" key="3">
    <source>
        <dbReference type="ARBA" id="ARBA00022786"/>
    </source>
</evidence>
<feature type="repeat" description="PPR" evidence="4">
    <location>
        <begin position="149"/>
        <end position="183"/>
    </location>
</feature>
<name>A0A835MZF8_9ROSI</name>
<dbReference type="SUPFAM" id="SSF52833">
    <property type="entry name" value="Thioredoxin-like"/>
    <property type="match status" value="1"/>
</dbReference>
<dbReference type="SMART" id="SM00166">
    <property type="entry name" value="UBX"/>
    <property type="match status" value="1"/>
</dbReference>
<sequence length="1662" mass="184937">MEAHHCQPDLWTYNAMISVYGRCGLSGKAEQLFNDLESRGFFPDAVSYNSLLYAFAREGNVEKVKEIWEEMVKIGFGKDEMTYNTMIHMYGKQGQNDLALQLYRDMKSSGRTPDAVTYTVLIDSLGKTNKIEEAAGVMSEMLNTGVKPTLKTYSALICGYAKAGKPVEAEETFDCMLRSGIRPDQLAYSVMLDIHLRFNEPKRAMALYKEMLHDGITLDHSLYELMVRTLRKVNKVEDIGRVIRDMEEICSMNPQTISSILVKGECYDEAAKMLRRAISDHFEIDRENLLSILSSYSSSGRHSEALELLEFLKEHAPKSSQMITEALVVMLCKAQQLDAALKEYSDNRELGFTGSFTMFESLIECCLENELITEASQFFSDMRFCGIKASESLYKSMVLLYCKMGFPETAHHLIEFAEIDGIVLNNISLYVNVIEAYGRLKLWQKAETVAGNLRQRCMTVDRKVWNALIEAYAASGCYERARAIFNTMMRDGPSPTVDSINGLLQALIVGGRLDELYMVVQELQDMGFKISKSSILIMLDAFARAGNIFEVKKIYHGMKAAGYFPTMHLYRVMARLLCRGKQVRDVEAMLSEMEEAGFKPDLSIWNSVLKMFVAIEDFRKTTQVYKRIKEDGLEPDEDTYNTLIVMYCRDHRPEEGLSLMNEMRVEGLEPKLDTYKSLVASFGKQQLVEQAEELFEELQSKGCKLDRSFYHTMMKIYRNSGSHSKAERLFSMMKDAGVEPTIATMHLLMVSYGSSGQPQEAEKVLSNLKETGSNLSTLPYSSVIDAYLRNGDYNIGIQKLIQMKKEGLEPDHRIWTCFIRAASLSQRTSEAIVLLDALRDAGFDLPIRLLKEKPEPLISALDQCLEMLETLEDNAAFNFVNALEDLLWAFELRATASWVFQLAIKRRIYRHDVFRVADKSWGADFRKLSGGAALDASLQGCPESPKSVVLITGTAEYNMVSLDSTLKACLWEMGSPFLPCKSRSGLLIAKAHSLRMWLKDSPFCLDFELKNAPSLPESNSMQLIEGCFIRSGLVPAFKEINEKVGFVRPKKFAKFALLSDDRRDKAIQAFIEVYEALLGDVYYFVLVLRELSAERKPIDHTMQVRQHRLVKWLVSLHADFPLISVCSQDFSCNELGYMESSISSLTYKGSIAGAIVESKKQKKLFVVYISGDNAASAELGKSTWTDSKVAESLSKYCILLHIPEGSTDAVNFSAIYRQKSAPCITAIGYNGVQLWQSEGFVPAEVLASGLEKAWLTLHIQETTATVLTATLASKKPEPPSGSSDIGSSGQGSSSGSVVPAPSKDRHIQPSEAGTQAAASEVIEENKSHEPTAEKTITNLGDKTSSKSFNVRKSGTAGDERSTCPTEDDKKSPSSLVTNTDNIIADHASSGAEDGLLAQEKNVSNHTGVPTGGSALSTSDIKVGDKKAESMDDMVPRTLNNNKKVNVSSDVHLNIRLPDGVSLQEKFSVTSTLRMVKDYVDRNQASGIGAYDLAIPYPRKIFSDQDLNKSLSELSLLNRQALIVVFHQRAASYHQRGSLSYRAAATTGSGSVNASDGGYFAYVKRILSYFNPLSYFGVSANSSSSGQAQSGSWEHDRPYSSYSLNQNSSSTGRNDSKGKQPTTSHVGSNIHTLKHDEDGSRFSERNSFWNGNSTEYGGDNDAK</sequence>
<keyword evidence="3" id="KW-0833">Ubl conjugation pathway</keyword>
<dbReference type="OrthoDB" id="185373at2759"/>
<feature type="region of interest" description="Disordered" evidence="5">
    <location>
        <begin position="1585"/>
        <end position="1662"/>
    </location>
</feature>
<dbReference type="NCBIfam" id="TIGR00756">
    <property type="entry name" value="PPR"/>
    <property type="match status" value="11"/>
</dbReference>
<feature type="compositionally biased region" description="Basic and acidic residues" evidence="5">
    <location>
        <begin position="1323"/>
        <end position="1332"/>
    </location>
</feature>
<evidence type="ECO:0000256" key="2">
    <source>
        <dbReference type="ARBA" id="ARBA00022737"/>
    </source>
</evidence>
<keyword evidence="2" id="KW-0677">Repeat</keyword>
<dbReference type="EMBL" id="JADGMS010000007">
    <property type="protein sequence ID" value="KAF9679116.1"/>
    <property type="molecule type" value="Genomic_DNA"/>
</dbReference>
<feature type="repeat" description="PPR" evidence="4">
    <location>
        <begin position="461"/>
        <end position="495"/>
    </location>
</feature>
<evidence type="ECO:0000313" key="9">
    <source>
        <dbReference type="Proteomes" id="UP000657918"/>
    </source>
</evidence>
<feature type="region of interest" description="Disordered" evidence="5">
    <location>
        <begin position="1272"/>
        <end position="1376"/>
    </location>
</feature>
<accession>A0A835MZF8</accession>
<feature type="repeat" description="PPR" evidence="4">
    <location>
        <begin position="531"/>
        <end position="565"/>
    </location>
</feature>
<feature type="compositionally biased region" description="Basic and acidic residues" evidence="5">
    <location>
        <begin position="1357"/>
        <end position="1371"/>
    </location>
</feature>
<comment type="similarity">
    <text evidence="1">Belongs to the PPR family. P subfamily.</text>
</comment>
<dbReference type="Gene3D" id="3.10.20.90">
    <property type="entry name" value="Phosphatidylinositol 3-kinase Catalytic Subunit, Chain A, domain 1"/>
    <property type="match status" value="1"/>
</dbReference>
<dbReference type="Pfam" id="PF01535">
    <property type="entry name" value="PPR"/>
    <property type="match status" value="5"/>
</dbReference>
<dbReference type="CDD" id="cd01767">
    <property type="entry name" value="UBX"/>
    <property type="match status" value="1"/>
</dbReference>
<feature type="repeat" description="PPR" evidence="4">
    <location>
        <begin position="636"/>
        <end position="670"/>
    </location>
</feature>
<feature type="compositionally biased region" description="Polar residues" evidence="5">
    <location>
        <begin position="1644"/>
        <end position="1654"/>
    </location>
</feature>
<dbReference type="InterPro" id="IPR036249">
    <property type="entry name" value="Thioredoxin-like_sf"/>
</dbReference>
<keyword evidence="9" id="KW-1185">Reference proteome</keyword>
<feature type="repeat" description="PPR" evidence="4">
    <location>
        <begin position="184"/>
        <end position="218"/>
    </location>
</feature>
<comment type="caution">
    <text evidence="8">The sequence shown here is derived from an EMBL/GenBank/DDBJ whole genome shotgun (WGS) entry which is preliminary data.</text>
</comment>
<dbReference type="Gene3D" id="1.25.40.10">
    <property type="entry name" value="Tetratricopeptide repeat domain"/>
    <property type="match status" value="6"/>
</dbReference>
<feature type="compositionally biased region" description="Low complexity" evidence="5">
    <location>
        <begin position="1280"/>
        <end position="1296"/>
    </location>
</feature>
<dbReference type="InterPro" id="IPR001012">
    <property type="entry name" value="UBX_dom"/>
</dbReference>
<feature type="compositionally biased region" description="Polar residues" evidence="5">
    <location>
        <begin position="1618"/>
        <end position="1630"/>
    </location>
</feature>
<protein>
    <recommendedName>
        <fullName evidence="10">Pentatricopeptide repeat-containing protein</fullName>
    </recommendedName>
</protein>
<dbReference type="PROSITE" id="PS51375">
    <property type="entry name" value="PPR"/>
    <property type="match status" value="14"/>
</dbReference>
<dbReference type="SUPFAM" id="SSF81901">
    <property type="entry name" value="HCP-like"/>
    <property type="match status" value="1"/>
</dbReference>
<dbReference type="SUPFAM" id="SSF48452">
    <property type="entry name" value="TPR-like"/>
    <property type="match status" value="1"/>
</dbReference>
<feature type="repeat" description="PPR" evidence="4">
    <location>
        <begin position="776"/>
        <end position="810"/>
    </location>
</feature>
<dbReference type="Pfam" id="PF17177">
    <property type="entry name" value="PPR_long"/>
    <property type="match status" value="1"/>
</dbReference>
<evidence type="ECO:0000259" key="6">
    <source>
        <dbReference type="PROSITE" id="PS50033"/>
    </source>
</evidence>
<evidence type="ECO:0008006" key="10">
    <source>
        <dbReference type="Google" id="ProtNLM"/>
    </source>
</evidence>
<dbReference type="Pfam" id="PF13041">
    <property type="entry name" value="PPR_2"/>
    <property type="match status" value="3"/>
</dbReference>
<evidence type="ECO:0000256" key="4">
    <source>
        <dbReference type="PROSITE-ProRule" id="PRU00708"/>
    </source>
</evidence>
<dbReference type="InterPro" id="IPR000626">
    <property type="entry name" value="Ubiquitin-like_dom"/>
</dbReference>
<feature type="compositionally biased region" description="Low complexity" evidence="5">
    <location>
        <begin position="1598"/>
        <end position="1609"/>
    </location>
</feature>
<feature type="compositionally biased region" description="Polar residues" evidence="5">
    <location>
        <begin position="1334"/>
        <end position="1352"/>
    </location>
</feature>
<feature type="repeat" description="PPR" evidence="4">
    <location>
        <begin position="601"/>
        <end position="635"/>
    </location>
</feature>
<feature type="domain" description="Ubiquitin-like" evidence="7">
    <location>
        <begin position="1450"/>
        <end position="1530"/>
    </location>
</feature>
<feature type="repeat" description="PPR" evidence="4">
    <location>
        <begin position="114"/>
        <end position="148"/>
    </location>
</feature>
<dbReference type="InterPro" id="IPR033443">
    <property type="entry name" value="PROP1-like_PPR_dom"/>
</dbReference>
<dbReference type="SUPFAM" id="SSF54236">
    <property type="entry name" value="Ubiquitin-like"/>
    <property type="match status" value="1"/>
</dbReference>
<organism evidence="8 9">
    <name type="scientific">Salix dunnii</name>
    <dbReference type="NCBI Taxonomy" id="1413687"/>
    <lineage>
        <taxon>Eukaryota</taxon>
        <taxon>Viridiplantae</taxon>
        <taxon>Streptophyta</taxon>
        <taxon>Embryophyta</taxon>
        <taxon>Tracheophyta</taxon>
        <taxon>Spermatophyta</taxon>
        <taxon>Magnoliopsida</taxon>
        <taxon>eudicotyledons</taxon>
        <taxon>Gunneridae</taxon>
        <taxon>Pentapetalae</taxon>
        <taxon>rosids</taxon>
        <taxon>fabids</taxon>
        <taxon>Malpighiales</taxon>
        <taxon>Salicaceae</taxon>
        <taxon>Saliceae</taxon>
        <taxon>Salix</taxon>
    </lineage>
</organism>
<feature type="compositionally biased region" description="Basic and acidic residues" evidence="5">
    <location>
        <begin position="1632"/>
        <end position="1643"/>
    </location>
</feature>
<feature type="repeat" description="PPR" evidence="4">
    <location>
        <begin position="9"/>
        <end position="43"/>
    </location>
</feature>
<feature type="repeat" description="PPR" evidence="4">
    <location>
        <begin position="566"/>
        <end position="600"/>
    </location>
</feature>
<proteinExistence type="inferred from homology"/>
<reference evidence="8 9" key="1">
    <citation type="submission" date="2020-10" db="EMBL/GenBank/DDBJ databases">
        <title>Plant Genome Project.</title>
        <authorList>
            <person name="Zhang R.-G."/>
        </authorList>
    </citation>
    <scope>NUCLEOTIDE SEQUENCE [LARGE SCALE GENOMIC DNA]</scope>
    <source>
        <strain evidence="8">FAFU-HL-1</strain>
        <tissue evidence="8">Leaf</tissue>
    </source>
</reference>
<feature type="repeat" description="PPR" evidence="4">
    <location>
        <begin position="79"/>
        <end position="113"/>
    </location>
</feature>
<feature type="domain" description="UBX" evidence="6">
    <location>
        <begin position="1445"/>
        <end position="1523"/>
    </location>
</feature>
<evidence type="ECO:0000259" key="7">
    <source>
        <dbReference type="PROSITE" id="PS50053"/>
    </source>
</evidence>
<dbReference type="PROSITE" id="PS50033">
    <property type="entry name" value="UBX"/>
    <property type="match status" value="1"/>
</dbReference>
<evidence type="ECO:0000313" key="8">
    <source>
        <dbReference type="EMBL" id="KAF9679116.1"/>
    </source>
</evidence>
<dbReference type="Pfam" id="PF00789">
    <property type="entry name" value="UBX"/>
    <property type="match status" value="1"/>
</dbReference>
<feature type="repeat" description="PPR" evidence="4">
    <location>
        <begin position="706"/>
        <end position="740"/>
    </location>
</feature>
<dbReference type="PROSITE" id="PS50053">
    <property type="entry name" value="UBIQUITIN_2"/>
    <property type="match status" value="1"/>
</dbReference>